<dbReference type="VEuPathDB" id="TriTrypDB:BCY84_01234"/>
<reference evidence="6 7" key="1">
    <citation type="journal article" date="2018" name="Microb. Genom.">
        <title>Expanding an expanded genome: long-read sequencing of Trypanosoma cruzi.</title>
        <authorList>
            <person name="Berna L."/>
            <person name="Rodriguez M."/>
            <person name="Chiribao M.L."/>
            <person name="Parodi-Talice A."/>
            <person name="Pita S."/>
            <person name="Rijo G."/>
            <person name="Alvarez-Valin F."/>
            <person name="Robello C."/>
        </authorList>
    </citation>
    <scope>NUCLEOTIDE SEQUENCE [LARGE SCALE GENOMIC DNA]</scope>
    <source>
        <strain evidence="6 7">Dm28c</strain>
    </source>
</reference>
<feature type="coiled-coil region" evidence="4">
    <location>
        <begin position="671"/>
        <end position="701"/>
    </location>
</feature>
<organism evidence="6 7">
    <name type="scientific">Trypanosoma cruzi</name>
    <dbReference type="NCBI Taxonomy" id="5693"/>
    <lineage>
        <taxon>Eukaryota</taxon>
        <taxon>Discoba</taxon>
        <taxon>Euglenozoa</taxon>
        <taxon>Kinetoplastea</taxon>
        <taxon>Metakinetoplastina</taxon>
        <taxon>Trypanosomatida</taxon>
        <taxon>Trypanosomatidae</taxon>
        <taxon>Trypanosoma</taxon>
        <taxon>Schizotrypanum</taxon>
    </lineage>
</organism>
<feature type="binding site" evidence="3">
    <location>
        <begin position="127"/>
        <end position="134"/>
    </location>
    <ligand>
        <name>ATP</name>
        <dbReference type="ChEBI" id="CHEBI:30616"/>
    </ligand>
</feature>
<keyword evidence="2 3" id="KW-0505">Motor protein</keyword>
<dbReference type="InterPro" id="IPR027417">
    <property type="entry name" value="P-loop_NTPase"/>
</dbReference>
<dbReference type="VEuPathDB" id="TriTrypDB:TcCLB.509167.180"/>
<dbReference type="VEuPathDB" id="TriTrypDB:TcCLB.425839.10"/>
<dbReference type="VEuPathDB" id="TriTrypDB:TcCL_ESM01044"/>
<dbReference type="VEuPathDB" id="TriTrypDB:C4B63_18g220"/>
<feature type="coiled-coil region" evidence="4">
    <location>
        <begin position="581"/>
        <end position="608"/>
    </location>
</feature>
<dbReference type="GO" id="GO:0003777">
    <property type="term" value="F:microtubule motor activity"/>
    <property type="evidence" value="ECO:0007669"/>
    <property type="project" value="InterPro"/>
</dbReference>
<keyword evidence="1 4" id="KW-0175">Coiled coil</keyword>
<keyword evidence="3" id="KW-0547">Nucleotide-binding</keyword>
<dbReference type="FunFam" id="3.40.850.10:FF:000140">
    <property type="entry name" value="Kinesin-like protein"/>
    <property type="match status" value="1"/>
</dbReference>
<proteinExistence type="inferred from homology"/>
<dbReference type="VEuPathDB" id="TriTrypDB:ECC02_000017"/>
<sequence length="1117" mass="127255">MADQDVVAAPTDNAVKEAADLTPAQRVENFKDQKKALNKSTNDVPQPVNRCLVYCRLRPENKTDFKEGSFKLVSVEGNSIVLKGERRYDFDKSFGDECTQEQIFDHVAVPCVDHAFNGFCSALMCYGQTGTGKSFTMCNTNPGLEGIIPRSARLIFERIQADPTRQYEVIGQFVQIYRDHLGDLMVGSGKERVEVRFDENEGVELTGCTSHVLRSPQEFMRFYHVGNERRVVTATAMNPESSRGHTALMIRIFSEKLDDPAAGKMRGKITFIDLAGYERFSKTGISSDNPIMKDEAKCINASLLSLGHVVTALSSSGPHIPWRNSKLTRILQDSIGGRSRTSIILTVGPSSDHFYETTNSLQFGLRAMAVKVSAKQSVVVNYEKLAHNLQMLLDEKQERIALLEIQIAGRDAERAELMERYNKHRAEIDLRYERDMARLMASNAPPEKIEGLREVYRVEVENLHEQRDEEIQYQEEAHSKEITKLVREQTEQEAKRRAEMKLAQERIIEDFQKKLDNAREGKHDDIVNALRQLAEKDSLLASRANDTARLHEHIEVLTQQIREMGGTPVEEAVFPETFLDVGQVEEIQQRLEAEVERHREKEVQLYAEVERLSRICSERVEEINKLHDENEQLRSDLSNKGFNVGETDELTKYLRDRRAKMIDSSEMETLRVTMRAEMEELKAHNVELKREVERLEEERAQQSLPLTARIFGTARNSLSTARSVLPAGGAPPLTGRGASQLRQYFLSDDTKSLSLSFNGETSKKAVKELSDQLTFSIQEKNALLNRIQKLEAELKSHGVESPQPYVPPIMLGSSVLPNIPSLVAPSPDAAPNADVDVLLRVKDAEVDEFMETIERQQHLLATARSNDEHYQQVISDLRQAIAKAGLPLPEFQAIPAPVDCIAMDDYMNILRAVRDSERKMVVRLAEREGKDPLEIDSVLEEMNRELIFKDELVIENASKMQFVAKVCIRLKSQLERLGVTPCCQLPDSYKELIEREKCEMEEQTEAQRDLEEKLSMLAEEKQRLNKMLSSMRQEREMDIVVMRSVQERCKEAEEKEIYAAEALSRLTREKSQKERALEETLRLATMDLMQYQAQLAQIKELENTGGFARILKLLLRR</sequence>
<dbReference type="InterPro" id="IPR036961">
    <property type="entry name" value="Kinesin_motor_dom_sf"/>
</dbReference>
<dbReference type="VEuPathDB" id="TriTrypDB:TcBrA4_0027840"/>
<evidence type="ECO:0000259" key="5">
    <source>
        <dbReference type="PROSITE" id="PS50067"/>
    </source>
</evidence>
<dbReference type="VEuPathDB" id="TriTrypDB:TcYC6_0098390"/>
<dbReference type="InterPro" id="IPR027640">
    <property type="entry name" value="Kinesin-like_fam"/>
</dbReference>
<name>A0A2V2VQW9_TRYCR</name>
<dbReference type="InterPro" id="IPR001752">
    <property type="entry name" value="Kinesin_motor_dom"/>
</dbReference>
<dbReference type="CDD" id="cd00106">
    <property type="entry name" value="KISc"/>
    <property type="match status" value="1"/>
</dbReference>
<feature type="coiled-coil region" evidence="4">
    <location>
        <begin position="773"/>
        <end position="800"/>
    </location>
</feature>
<dbReference type="AlphaFoldDB" id="A0A2V2VQW9"/>
<evidence type="ECO:0000256" key="2">
    <source>
        <dbReference type="ARBA" id="ARBA00023175"/>
    </source>
</evidence>
<dbReference type="Gene3D" id="3.40.850.10">
    <property type="entry name" value="Kinesin motor domain"/>
    <property type="match status" value="1"/>
</dbReference>
<dbReference type="PRINTS" id="PR00380">
    <property type="entry name" value="KINESINHEAVY"/>
</dbReference>
<feature type="coiled-coil region" evidence="4">
    <location>
        <begin position="993"/>
        <end position="1101"/>
    </location>
</feature>
<dbReference type="EMBL" id="PRFA01000018">
    <property type="protein sequence ID" value="PWU96713.1"/>
    <property type="molecule type" value="Genomic_DNA"/>
</dbReference>
<comment type="caution">
    <text evidence="6">The sequence shown here is derived from an EMBL/GenBank/DDBJ whole genome shotgun (WGS) entry which is preliminary data.</text>
</comment>
<comment type="similarity">
    <text evidence="3">Belongs to the TRAFAC class myosin-kinesin ATPase superfamily. Kinesin family.</text>
</comment>
<evidence type="ECO:0000256" key="3">
    <source>
        <dbReference type="PROSITE-ProRule" id="PRU00283"/>
    </source>
</evidence>
<dbReference type="VEuPathDB" id="TriTrypDB:TcG_01005"/>
<evidence type="ECO:0000256" key="1">
    <source>
        <dbReference type="ARBA" id="ARBA00023054"/>
    </source>
</evidence>
<dbReference type="PROSITE" id="PS50067">
    <property type="entry name" value="KINESIN_MOTOR_2"/>
    <property type="match status" value="1"/>
</dbReference>
<dbReference type="VEuPathDB" id="TriTrypDB:TCDM_02122"/>
<keyword evidence="3" id="KW-0067">ATP-binding</keyword>
<protein>
    <submittedName>
        <fullName evidence="6">Putative kinesin</fullName>
    </submittedName>
</protein>
<accession>A0A2V2VQW9</accession>
<dbReference type="Proteomes" id="UP000246121">
    <property type="component" value="Unassembled WGS sequence"/>
</dbReference>
<evidence type="ECO:0000313" key="6">
    <source>
        <dbReference type="EMBL" id="PWU96713.1"/>
    </source>
</evidence>
<dbReference type="PANTHER" id="PTHR47968:SF75">
    <property type="entry name" value="CENTROMERE-ASSOCIATED PROTEIN E"/>
    <property type="match status" value="1"/>
</dbReference>
<dbReference type="GO" id="GO:0007018">
    <property type="term" value="P:microtubule-based movement"/>
    <property type="evidence" value="ECO:0007669"/>
    <property type="project" value="InterPro"/>
</dbReference>
<dbReference type="Pfam" id="PF00225">
    <property type="entry name" value="Kinesin"/>
    <property type="match status" value="1"/>
</dbReference>
<dbReference type="SUPFAM" id="SSF52540">
    <property type="entry name" value="P-loop containing nucleoside triphosphate hydrolases"/>
    <property type="match status" value="1"/>
</dbReference>
<evidence type="ECO:0000256" key="4">
    <source>
        <dbReference type="SAM" id="Coils"/>
    </source>
</evidence>
<dbReference type="GO" id="GO:0005524">
    <property type="term" value="F:ATP binding"/>
    <property type="evidence" value="ECO:0007669"/>
    <property type="project" value="UniProtKB-UniRule"/>
</dbReference>
<feature type="domain" description="Kinesin motor" evidence="5">
    <location>
        <begin position="50"/>
        <end position="370"/>
    </location>
</feature>
<dbReference type="VEuPathDB" id="TriTrypDB:Tc_MARK_2054"/>
<dbReference type="VEuPathDB" id="TriTrypDB:C3747_104g36"/>
<gene>
    <name evidence="6" type="ORF">C4B63_18g220</name>
</gene>
<dbReference type="GO" id="GO:0008017">
    <property type="term" value="F:microtubule binding"/>
    <property type="evidence" value="ECO:0007669"/>
    <property type="project" value="InterPro"/>
</dbReference>
<dbReference type="VEuPathDB" id="TriTrypDB:TcCLB.504027.4"/>
<dbReference type="PANTHER" id="PTHR47968">
    <property type="entry name" value="CENTROMERE PROTEIN E"/>
    <property type="match status" value="1"/>
</dbReference>
<evidence type="ECO:0000313" key="7">
    <source>
        <dbReference type="Proteomes" id="UP000246121"/>
    </source>
</evidence>
<dbReference type="VEuPathDB" id="TriTrypDB:TCSYLVIO_003336"/>
<feature type="coiled-coil region" evidence="4">
    <location>
        <begin position="379"/>
        <end position="406"/>
    </location>
</feature>
<dbReference type="SMART" id="SM00129">
    <property type="entry name" value="KISc"/>
    <property type="match status" value="1"/>
</dbReference>